<keyword evidence="4 6" id="KW-1133">Transmembrane helix</keyword>
<evidence type="ECO:0000256" key="6">
    <source>
        <dbReference type="SAM" id="Phobius"/>
    </source>
</evidence>
<protein>
    <recommendedName>
        <fullName evidence="7">GtrA/DPMS transmembrane domain-containing protein</fullName>
    </recommendedName>
</protein>
<evidence type="ECO:0000256" key="3">
    <source>
        <dbReference type="ARBA" id="ARBA00022692"/>
    </source>
</evidence>
<evidence type="ECO:0000256" key="5">
    <source>
        <dbReference type="ARBA" id="ARBA00023136"/>
    </source>
</evidence>
<evidence type="ECO:0000256" key="4">
    <source>
        <dbReference type="ARBA" id="ARBA00022989"/>
    </source>
</evidence>
<comment type="caution">
    <text evidence="8">The sequence shown here is derived from an EMBL/GenBank/DDBJ whole genome shotgun (WGS) entry which is preliminary data.</text>
</comment>
<evidence type="ECO:0000259" key="7">
    <source>
        <dbReference type="Pfam" id="PF04138"/>
    </source>
</evidence>
<evidence type="ECO:0000313" key="9">
    <source>
        <dbReference type="Proteomes" id="UP000186364"/>
    </source>
</evidence>
<feature type="transmembrane region" description="Helical" evidence="6">
    <location>
        <begin position="82"/>
        <end position="110"/>
    </location>
</feature>
<dbReference type="GO" id="GO:0000271">
    <property type="term" value="P:polysaccharide biosynthetic process"/>
    <property type="evidence" value="ECO:0007669"/>
    <property type="project" value="InterPro"/>
</dbReference>
<comment type="similarity">
    <text evidence="2">Belongs to the GtrA family.</text>
</comment>
<feature type="transmembrane region" description="Helical" evidence="6">
    <location>
        <begin position="20"/>
        <end position="46"/>
    </location>
</feature>
<feature type="transmembrane region" description="Helical" evidence="6">
    <location>
        <begin position="116"/>
        <end position="137"/>
    </location>
</feature>
<accession>A0A1Q9ASF1</accession>
<dbReference type="InterPro" id="IPR007267">
    <property type="entry name" value="GtrA_DPMS_TM"/>
</dbReference>
<dbReference type="AlphaFoldDB" id="A0A1Q9ASF1"/>
<dbReference type="InterPro" id="IPR051401">
    <property type="entry name" value="GtrA_CellWall_Glycosyl"/>
</dbReference>
<dbReference type="EMBL" id="MKIP01000058">
    <property type="protein sequence ID" value="OLP58291.1"/>
    <property type="molecule type" value="Genomic_DNA"/>
</dbReference>
<dbReference type="PANTHER" id="PTHR38459">
    <property type="entry name" value="PROPHAGE BACTOPRENOL-LINKED GLUCOSE TRANSLOCASE HOMOLOG"/>
    <property type="match status" value="1"/>
</dbReference>
<feature type="transmembrane region" description="Helical" evidence="6">
    <location>
        <begin position="52"/>
        <end position="70"/>
    </location>
</feature>
<proteinExistence type="inferred from homology"/>
<evidence type="ECO:0000313" key="8">
    <source>
        <dbReference type="EMBL" id="OLP58291.1"/>
    </source>
</evidence>
<dbReference type="GO" id="GO:0005886">
    <property type="term" value="C:plasma membrane"/>
    <property type="evidence" value="ECO:0007669"/>
    <property type="project" value="TreeGrafter"/>
</dbReference>
<keyword evidence="9" id="KW-1185">Reference proteome</keyword>
<sequence length="146" mass="15436">MVEHRPALFEQAGRGLLPPWAQASLFALVGVVNTAVDIAAFAGLVFFGLAPLMANLISFSLGALNSLVLNKTLTFRGTGARYSLRLVASFAVVTLVALTISQLSLAGMIALGQGHMTAKLVSVVFTFAVSFVLNKFITFRSAPRHG</sequence>
<reference evidence="8 9" key="1">
    <citation type="submission" date="2016-09" db="EMBL/GenBank/DDBJ databases">
        <title>Rhizobium sp. nov., a novel species isolated from the rice rhizosphere.</title>
        <authorList>
            <person name="Zhao J."/>
            <person name="Zhang X."/>
        </authorList>
    </citation>
    <scope>NUCLEOTIDE SEQUENCE [LARGE SCALE GENOMIC DNA]</scope>
    <source>
        <strain evidence="8 9">1.7048</strain>
    </source>
</reference>
<dbReference type="OrthoDB" id="9812049at2"/>
<keyword evidence="5 6" id="KW-0472">Membrane</keyword>
<keyword evidence="3 6" id="KW-0812">Transmembrane</keyword>
<dbReference type="RefSeq" id="WP_075629496.1">
    <property type="nucleotide sequence ID" value="NZ_FOAM01000008.1"/>
</dbReference>
<gene>
    <name evidence="8" type="ORF">BJF93_06670</name>
</gene>
<evidence type="ECO:0000256" key="2">
    <source>
        <dbReference type="ARBA" id="ARBA00009399"/>
    </source>
</evidence>
<dbReference type="PANTHER" id="PTHR38459:SF1">
    <property type="entry name" value="PROPHAGE BACTOPRENOL-LINKED GLUCOSE TRANSLOCASE HOMOLOG"/>
    <property type="match status" value="1"/>
</dbReference>
<name>A0A1Q9ASF1_9HYPH</name>
<dbReference type="Pfam" id="PF04138">
    <property type="entry name" value="GtrA_DPMS_TM"/>
    <property type="match status" value="1"/>
</dbReference>
<comment type="subcellular location">
    <subcellularLocation>
        <location evidence="1">Membrane</location>
        <topology evidence="1">Multi-pass membrane protein</topology>
    </subcellularLocation>
</comment>
<dbReference type="Proteomes" id="UP000186364">
    <property type="component" value="Unassembled WGS sequence"/>
</dbReference>
<feature type="domain" description="GtrA/DPMS transmembrane" evidence="7">
    <location>
        <begin position="26"/>
        <end position="139"/>
    </location>
</feature>
<evidence type="ECO:0000256" key="1">
    <source>
        <dbReference type="ARBA" id="ARBA00004141"/>
    </source>
</evidence>
<organism evidence="8 9">
    <name type="scientific">Xaviernesmea oryzae</name>
    <dbReference type="NCBI Taxonomy" id="464029"/>
    <lineage>
        <taxon>Bacteria</taxon>
        <taxon>Pseudomonadati</taxon>
        <taxon>Pseudomonadota</taxon>
        <taxon>Alphaproteobacteria</taxon>
        <taxon>Hyphomicrobiales</taxon>
        <taxon>Rhizobiaceae</taxon>
        <taxon>Rhizobium/Agrobacterium group</taxon>
        <taxon>Xaviernesmea</taxon>
    </lineage>
</organism>